<name>A0A8J5VKR4_ZIZPA</name>
<gene>
    <name evidence="1" type="ORF">GUJ93_ZPchr0009g375</name>
</gene>
<accession>A0A8J5VKR4</accession>
<dbReference type="EMBL" id="JAAALK010000289">
    <property type="protein sequence ID" value="KAG8050853.1"/>
    <property type="molecule type" value="Genomic_DNA"/>
</dbReference>
<reference evidence="1" key="1">
    <citation type="journal article" date="2021" name="bioRxiv">
        <title>Whole Genome Assembly and Annotation of Northern Wild Rice, Zizania palustris L., Supports a Whole Genome Duplication in the Zizania Genus.</title>
        <authorList>
            <person name="Haas M."/>
            <person name="Kono T."/>
            <person name="Macchietto M."/>
            <person name="Millas R."/>
            <person name="McGilp L."/>
            <person name="Shao M."/>
            <person name="Duquette J."/>
            <person name="Hirsch C.N."/>
            <person name="Kimball J."/>
        </authorList>
    </citation>
    <scope>NUCLEOTIDE SEQUENCE</scope>
    <source>
        <tissue evidence="1">Fresh leaf tissue</tissue>
    </source>
</reference>
<reference evidence="1" key="2">
    <citation type="submission" date="2021-02" db="EMBL/GenBank/DDBJ databases">
        <authorList>
            <person name="Kimball J.A."/>
            <person name="Haas M.W."/>
            <person name="Macchietto M."/>
            <person name="Kono T."/>
            <person name="Duquette J."/>
            <person name="Shao M."/>
        </authorList>
    </citation>
    <scope>NUCLEOTIDE SEQUENCE</scope>
    <source>
        <tissue evidence="1">Fresh leaf tissue</tissue>
    </source>
</reference>
<protein>
    <submittedName>
        <fullName evidence="1">Uncharacterized protein</fullName>
    </submittedName>
</protein>
<sequence length="85" mass="9440">MLLRPPGSFPSPNSPPFTQRVRPVALTYGRIFFSPHRRGYAPSPDLRSSFPHGSPASALREAGPFHYSACLRDHRAQARLACCTF</sequence>
<proteinExistence type="predicted"/>
<organism evidence="1 2">
    <name type="scientific">Zizania palustris</name>
    <name type="common">Northern wild rice</name>
    <dbReference type="NCBI Taxonomy" id="103762"/>
    <lineage>
        <taxon>Eukaryota</taxon>
        <taxon>Viridiplantae</taxon>
        <taxon>Streptophyta</taxon>
        <taxon>Embryophyta</taxon>
        <taxon>Tracheophyta</taxon>
        <taxon>Spermatophyta</taxon>
        <taxon>Magnoliopsida</taxon>
        <taxon>Liliopsida</taxon>
        <taxon>Poales</taxon>
        <taxon>Poaceae</taxon>
        <taxon>BOP clade</taxon>
        <taxon>Oryzoideae</taxon>
        <taxon>Oryzeae</taxon>
        <taxon>Zizaniinae</taxon>
        <taxon>Zizania</taxon>
    </lineage>
</organism>
<dbReference type="AlphaFoldDB" id="A0A8J5VKR4"/>
<dbReference type="Proteomes" id="UP000729402">
    <property type="component" value="Unassembled WGS sequence"/>
</dbReference>
<keyword evidence="2" id="KW-1185">Reference proteome</keyword>
<comment type="caution">
    <text evidence="1">The sequence shown here is derived from an EMBL/GenBank/DDBJ whole genome shotgun (WGS) entry which is preliminary data.</text>
</comment>
<evidence type="ECO:0000313" key="1">
    <source>
        <dbReference type="EMBL" id="KAG8050853.1"/>
    </source>
</evidence>
<evidence type="ECO:0000313" key="2">
    <source>
        <dbReference type="Proteomes" id="UP000729402"/>
    </source>
</evidence>